<keyword evidence="2" id="KW-1185">Reference proteome</keyword>
<proteinExistence type="predicted"/>
<protein>
    <submittedName>
        <fullName evidence="1">Uncharacterized protein</fullName>
    </submittedName>
</protein>
<sequence length="93" mass="10326">MDYFTFQLTILWGEALTCSGRKPSDLDKGCFFLCFLRKFRQRGFVGSGGDVSQIYGPYGWLCCVSLSCCNEAPCVPGTAETGKMNQPLYESRA</sequence>
<reference evidence="1 2" key="1">
    <citation type="submission" date="2019-04" db="EMBL/GenBank/DDBJ databases">
        <title>An improved genome assembly and genetic linkage map for asparagus bean, Vigna unguiculata ssp. sesquipedialis.</title>
        <authorList>
            <person name="Xia Q."/>
            <person name="Zhang R."/>
            <person name="Dong Y."/>
        </authorList>
    </citation>
    <scope>NUCLEOTIDE SEQUENCE [LARGE SCALE GENOMIC DNA]</scope>
    <source>
        <tissue evidence="1">Leaf</tissue>
    </source>
</reference>
<evidence type="ECO:0000313" key="2">
    <source>
        <dbReference type="Proteomes" id="UP000501690"/>
    </source>
</evidence>
<gene>
    <name evidence="1" type="ORF">DEO72_LG3g3409</name>
</gene>
<organism evidence="1 2">
    <name type="scientific">Vigna unguiculata</name>
    <name type="common">Cowpea</name>
    <dbReference type="NCBI Taxonomy" id="3917"/>
    <lineage>
        <taxon>Eukaryota</taxon>
        <taxon>Viridiplantae</taxon>
        <taxon>Streptophyta</taxon>
        <taxon>Embryophyta</taxon>
        <taxon>Tracheophyta</taxon>
        <taxon>Spermatophyta</taxon>
        <taxon>Magnoliopsida</taxon>
        <taxon>eudicotyledons</taxon>
        <taxon>Gunneridae</taxon>
        <taxon>Pentapetalae</taxon>
        <taxon>rosids</taxon>
        <taxon>fabids</taxon>
        <taxon>Fabales</taxon>
        <taxon>Fabaceae</taxon>
        <taxon>Papilionoideae</taxon>
        <taxon>50 kb inversion clade</taxon>
        <taxon>NPAAA clade</taxon>
        <taxon>indigoferoid/millettioid clade</taxon>
        <taxon>Phaseoleae</taxon>
        <taxon>Vigna</taxon>
    </lineage>
</organism>
<dbReference type="Proteomes" id="UP000501690">
    <property type="component" value="Linkage Group LG3"/>
</dbReference>
<accession>A0A4D6LJW1</accession>
<dbReference type="EMBL" id="CP039347">
    <property type="protein sequence ID" value="QCD88857.1"/>
    <property type="molecule type" value="Genomic_DNA"/>
</dbReference>
<evidence type="ECO:0000313" key="1">
    <source>
        <dbReference type="EMBL" id="QCD88857.1"/>
    </source>
</evidence>
<dbReference type="AlphaFoldDB" id="A0A4D6LJW1"/>
<name>A0A4D6LJW1_VIGUN</name>